<dbReference type="PATRIC" id="fig|224013.5.peg.4834"/>
<gene>
    <name evidence="1" type="ORF">ACX27_20215</name>
</gene>
<protein>
    <submittedName>
        <fullName evidence="1">Uncharacterized protein</fullName>
    </submittedName>
</protein>
<reference evidence="2" key="1">
    <citation type="submission" date="2015-07" db="EMBL/GenBank/DDBJ databases">
        <title>Genome Of Nitrogen-Fixing Cyanobacterium Nostoc piscinale CENA21 From Solimoes/Amazon River Floodplain Sediments And Comparative Genomics To Uncover Biosynthetic Natural Products Potential.</title>
        <authorList>
            <person name="Leao T.F."/>
            <person name="Leao P.N."/>
            <person name="Guimaraes P.I."/>
            <person name="de Melo A.G.C."/>
            <person name="Ramos R.T.J."/>
            <person name="Silva A."/>
            <person name="Fiore M.F."/>
            <person name="Schneider M.P.C."/>
        </authorList>
    </citation>
    <scope>NUCLEOTIDE SEQUENCE [LARGE SCALE GENOMIC DNA]</scope>
    <source>
        <strain evidence="2">CENA21</strain>
    </source>
</reference>
<dbReference type="STRING" id="224013.ACX27_20215"/>
<dbReference type="EMBL" id="CP012036">
    <property type="protein sequence ID" value="ALF54637.1"/>
    <property type="molecule type" value="Genomic_DNA"/>
</dbReference>
<dbReference type="Proteomes" id="UP000062645">
    <property type="component" value="Chromosome"/>
</dbReference>
<sequence length="85" mass="9087">MANITLSELNAAGSQLFQDSESFLNELSEVDAIATHGADSNSNSYVSDFYGFNKLIEGFVGVYAIQHIYGIAKSFSHGGNYISAA</sequence>
<evidence type="ECO:0000313" key="1">
    <source>
        <dbReference type="EMBL" id="ALF54637.1"/>
    </source>
</evidence>
<proteinExistence type="predicted"/>
<dbReference type="RefSeq" id="WP_062295181.1">
    <property type="nucleotide sequence ID" value="NZ_CP012036.1"/>
</dbReference>
<dbReference type="AlphaFoldDB" id="A0A0M3V615"/>
<accession>A0A0M3V615</accession>
<evidence type="ECO:0000313" key="2">
    <source>
        <dbReference type="Proteomes" id="UP000062645"/>
    </source>
</evidence>
<name>A0A0M3V615_9NOSO</name>
<organism evidence="1 2">
    <name type="scientific">Nostoc piscinale CENA21</name>
    <dbReference type="NCBI Taxonomy" id="224013"/>
    <lineage>
        <taxon>Bacteria</taxon>
        <taxon>Bacillati</taxon>
        <taxon>Cyanobacteriota</taxon>
        <taxon>Cyanophyceae</taxon>
        <taxon>Nostocales</taxon>
        <taxon>Nostocaceae</taxon>
        <taxon>Nostoc</taxon>
    </lineage>
</organism>
<dbReference type="KEGG" id="npz:ACX27_20215"/>
<reference evidence="1 2" key="2">
    <citation type="journal article" date="2016" name="Genome Announc.">
        <title>Draft Genome Sequence of the N2-Fixing Cyanobacterium Nostoc piscinale CENA21, Isolated from the Brazilian Amazon Floodplain.</title>
        <authorList>
            <person name="Leao T."/>
            <person name="Guimaraes P.I."/>
            <person name="de Melo A.G."/>
            <person name="Ramos R.T."/>
            <person name="Leao P.N."/>
            <person name="Silva A."/>
            <person name="Fiore M.F."/>
            <person name="Schneider M.P."/>
        </authorList>
    </citation>
    <scope>NUCLEOTIDE SEQUENCE [LARGE SCALE GENOMIC DNA]</scope>
    <source>
        <strain evidence="1 2">CENA21</strain>
    </source>
</reference>
<keyword evidence="2" id="KW-1185">Reference proteome</keyword>
<dbReference type="OrthoDB" id="427149at2"/>